<dbReference type="InterPro" id="IPR029064">
    <property type="entry name" value="Ribosomal_eL30-like_sf"/>
</dbReference>
<dbReference type="OrthoDB" id="9794400at2"/>
<dbReference type="InterPro" id="IPR001537">
    <property type="entry name" value="SpoU_MeTrfase"/>
</dbReference>
<dbReference type="Proteomes" id="UP000070355">
    <property type="component" value="Unassembled WGS sequence"/>
</dbReference>
<dbReference type="NCBIfam" id="TIGR00186">
    <property type="entry name" value="rRNA_methyl_3"/>
    <property type="match status" value="1"/>
</dbReference>
<evidence type="ECO:0000259" key="5">
    <source>
        <dbReference type="SMART" id="SM00967"/>
    </source>
</evidence>
<evidence type="ECO:0000256" key="2">
    <source>
        <dbReference type="ARBA" id="ARBA00022603"/>
    </source>
</evidence>
<dbReference type="InterPro" id="IPR004441">
    <property type="entry name" value="rRNA_MeTrfase_TrmH"/>
</dbReference>
<feature type="region of interest" description="Disordered" evidence="4">
    <location>
        <begin position="1"/>
        <end position="24"/>
    </location>
</feature>
<evidence type="ECO:0000313" key="7">
    <source>
        <dbReference type="Proteomes" id="UP000070355"/>
    </source>
</evidence>
<dbReference type="PANTHER" id="PTHR46429:SF1">
    <property type="entry name" value="23S RRNA (GUANOSINE-2'-O-)-METHYLTRANSFERASE RLMB"/>
    <property type="match status" value="1"/>
</dbReference>
<comment type="caution">
    <text evidence="6">The sequence shown here is derived from an EMBL/GenBank/DDBJ whole genome shotgun (WGS) entry which is preliminary data.</text>
</comment>
<dbReference type="GO" id="GO:0005829">
    <property type="term" value="C:cytosol"/>
    <property type="evidence" value="ECO:0007669"/>
    <property type="project" value="TreeGrafter"/>
</dbReference>
<dbReference type="Pfam" id="PF08032">
    <property type="entry name" value="SpoU_sub_bind"/>
    <property type="match status" value="1"/>
</dbReference>
<dbReference type="Gene3D" id="3.40.1280.10">
    <property type="match status" value="1"/>
</dbReference>
<comment type="similarity">
    <text evidence="1">Belongs to the class IV-like SAM-binding methyltransferase superfamily. RNA methyltransferase TrmH family.</text>
</comment>
<sequence length="271" mass="30181">MKKNNKHYKELRLKNKEQKPQVETPEVDLDKEVIAGRNAILEAIKSGREINKILFQEGIEKGRLKSIFAIANEKKIICQEVPKRKLDNSTTERHQGVIAYVAPYAYFELDEVVNNLEINKDTTLLILDHIEDPHNLGAIIRTAEASGVKAIIIPKRRAAVVSQTAVKASAGAIEHMPVIRVSNLTDAIKKLKEKGFWIAGTTLAERSEDYTKIAKDVPLAIVIGNEGEGMSKVVTNECDFLYHLPMLGKIQSLNASVAAGIIMYERIKSND</sequence>
<name>A0A134A386_9BACL</name>
<keyword evidence="3 6" id="KW-0808">Transferase</keyword>
<dbReference type="GO" id="GO:0032259">
    <property type="term" value="P:methylation"/>
    <property type="evidence" value="ECO:0007669"/>
    <property type="project" value="UniProtKB-KW"/>
</dbReference>
<dbReference type="GO" id="GO:0003723">
    <property type="term" value="F:RNA binding"/>
    <property type="evidence" value="ECO:0007669"/>
    <property type="project" value="InterPro"/>
</dbReference>
<accession>A0A134A386</accession>
<organism evidence="6 7">
    <name type="scientific">Gemella haemolysans</name>
    <dbReference type="NCBI Taxonomy" id="1379"/>
    <lineage>
        <taxon>Bacteria</taxon>
        <taxon>Bacillati</taxon>
        <taxon>Bacillota</taxon>
        <taxon>Bacilli</taxon>
        <taxon>Bacillales</taxon>
        <taxon>Gemellaceae</taxon>
        <taxon>Gemella</taxon>
    </lineage>
</organism>
<dbReference type="EMBL" id="LSDC01000026">
    <property type="protein sequence ID" value="KXB62153.1"/>
    <property type="molecule type" value="Genomic_DNA"/>
</dbReference>
<evidence type="ECO:0000256" key="3">
    <source>
        <dbReference type="ARBA" id="ARBA00022679"/>
    </source>
</evidence>
<dbReference type="CDD" id="cd18103">
    <property type="entry name" value="SpoU-like_RlmB"/>
    <property type="match status" value="1"/>
</dbReference>
<proteinExistence type="inferred from homology"/>
<keyword evidence="2 6" id="KW-0489">Methyltransferase</keyword>
<dbReference type="InterPro" id="IPR029028">
    <property type="entry name" value="Alpha/beta_knot_MTases"/>
</dbReference>
<feature type="domain" description="RNA 2-O ribose methyltransferase substrate binding" evidence="5">
    <location>
        <begin position="33"/>
        <end position="107"/>
    </location>
</feature>
<dbReference type="FunFam" id="3.40.1280.10:FF:000008">
    <property type="entry name" value="Group 3 RNA methyltransferase TrmH"/>
    <property type="match status" value="1"/>
</dbReference>
<dbReference type="PANTHER" id="PTHR46429">
    <property type="entry name" value="23S RRNA (GUANOSINE-2'-O-)-METHYLTRANSFERASE RLMB"/>
    <property type="match status" value="1"/>
</dbReference>
<dbReference type="PATRIC" id="fig|1379.3.peg.470"/>
<dbReference type="GO" id="GO:0008173">
    <property type="term" value="F:RNA methyltransferase activity"/>
    <property type="evidence" value="ECO:0007669"/>
    <property type="project" value="InterPro"/>
</dbReference>
<dbReference type="InterPro" id="IPR013123">
    <property type="entry name" value="SpoU_subst-bd"/>
</dbReference>
<dbReference type="STRING" id="1379.HMPREF3186_00474"/>
<dbReference type="Pfam" id="PF00588">
    <property type="entry name" value="SpoU_methylase"/>
    <property type="match status" value="1"/>
</dbReference>
<protein>
    <submittedName>
        <fullName evidence="6">RNA methyltransferase, TrmH family, group 3</fullName>
    </submittedName>
</protein>
<dbReference type="InterPro" id="IPR029026">
    <property type="entry name" value="tRNA_m1G_MTases_N"/>
</dbReference>
<dbReference type="RefSeq" id="WP_060913753.1">
    <property type="nucleotide sequence ID" value="NZ_KQ959932.1"/>
</dbReference>
<evidence type="ECO:0000256" key="4">
    <source>
        <dbReference type="SAM" id="MobiDB-lite"/>
    </source>
</evidence>
<dbReference type="SUPFAM" id="SSF55315">
    <property type="entry name" value="L30e-like"/>
    <property type="match status" value="1"/>
</dbReference>
<evidence type="ECO:0000313" key="6">
    <source>
        <dbReference type="EMBL" id="KXB62153.1"/>
    </source>
</evidence>
<dbReference type="AlphaFoldDB" id="A0A134A386"/>
<evidence type="ECO:0000256" key="1">
    <source>
        <dbReference type="ARBA" id="ARBA00007228"/>
    </source>
</evidence>
<feature type="compositionally biased region" description="Basic and acidic residues" evidence="4">
    <location>
        <begin position="7"/>
        <end position="20"/>
    </location>
</feature>
<dbReference type="Gene3D" id="3.30.1330.30">
    <property type="match status" value="1"/>
</dbReference>
<dbReference type="GO" id="GO:0006396">
    <property type="term" value="P:RNA processing"/>
    <property type="evidence" value="ECO:0007669"/>
    <property type="project" value="InterPro"/>
</dbReference>
<dbReference type="SUPFAM" id="SSF75217">
    <property type="entry name" value="alpha/beta knot"/>
    <property type="match status" value="1"/>
</dbReference>
<dbReference type="SMART" id="SM00967">
    <property type="entry name" value="SpoU_sub_bind"/>
    <property type="match status" value="1"/>
</dbReference>
<gene>
    <name evidence="6" type="ORF">HMPREF3186_00474</name>
</gene>
<reference evidence="7" key="1">
    <citation type="submission" date="2016-01" db="EMBL/GenBank/DDBJ databases">
        <authorList>
            <person name="Mitreva M."/>
            <person name="Pepin K.H."/>
            <person name="Mihindukulasuriya K.A."/>
            <person name="Fulton R."/>
            <person name="Fronick C."/>
            <person name="O'Laughlin M."/>
            <person name="Miner T."/>
            <person name="Herter B."/>
            <person name="Rosa B.A."/>
            <person name="Cordes M."/>
            <person name="Tomlinson C."/>
            <person name="Wollam A."/>
            <person name="Palsikar V.B."/>
            <person name="Mardis E.R."/>
            <person name="Wilson R.K."/>
        </authorList>
    </citation>
    <scope>NUCLEOTIDE SEQUENCE [LARGE SCALE GENOMIC DNA]</scope>
    <source>
        <strain evidence="7">DNF01167</strain>
    </source>
</reference>